<evidence type="ECO:0000256" key="1">
    <source>
        <dbReference type="ARBA" id="ARBA00004141"/>
    </source>
</evidence>
<feature type="transmembrane region" description="Helical" evidence="5">
    <location>
        <begin position="20"/>
        <end position="41"/>
    </location>
</feature>
<feature type="transmembrane region" description="Helical" evidence="5">
    <location>
        <begin position="199"/>
        <end position="220"/>
    </location>
</feature>
<organism evidence="7 8">
    <name type="scientific">Schaalia cardiffensis F0333</name>
    <dbReference type="NCBI Taxonomy" id="888050"/>
    <lineage>
        <taxon>Bacteria</taxon>
        <taxon>Bacillati</taxon>
        <taxon>Actinomycetota</taxon>
        <taxon>Actinomycetes</taxon>
        <taxon>Actinomycetales</taxon>
        <taxon>Actinomycetaceae</taxon>
        <taxon>Schaalia</taxon>
    </lineage>
</organism>
<evidence type="ECO:0000259" key="6">
    <source>
        <dbReference type="Pfam" id="PF14378"/>
    </source>
</evidence>
<dbReference type="EMBL" id="AQHZ01000023">
    <property type="protein sequence ID" value="ENO17913.1"/>
    <property type="molecule type" value="Genomic_DNA"/>
</dbReference>
<evidence type="ECO:0000256" key="4">
    <source>
        <dbReference type="ARBA" id="ARBA00023136"/>
    </source>
</evidence>
<dbReference type="PATRIC" id="fig|888050.3.peg.1342"/>
<evidence type="ECO:0000313" key="8">
    <source>
        <dbReference type="Proteomes" id="UP000013015"/>
    </source>
</evidence>
<reference evidence="7 8" key="1">
    <citation type="submission" date="2013-03" db="EMBL/GenBank/DDBJ databases">
        <title>Reference genome for the Human Microbiome Project.</title>
        <authorList>
            <person name="Aqrawi P."/>
            <person name="Ayvaz T."/>
            <person name="Bess C."/>
            <person name="Blankenburg K."/>
            <person name="Coyle M."/>
            <person name="Deng J."/>
            <person name="Forbes L."/>
            <person name="Fowler G."/>
            <person name="Francisco L."/>
            <person name="Fu Q."/>
            <person name="Gibbs R."/>
            <person name="Gross S."/>
            <person name="Gubbala S."/>
            <person name="Hale W."/>
            <person name="Hemphill L."/>
            <person name="Highlander S."/>
            <person name="Hirani K."/>
            <person name="Jackson L."/>
            <person name="Jakkamsetti A."/>
            <person name="Javaid M."/>
            <person name="Jayaseelan J.C."/>
            <person name="Jiang H."/>
            <person name="Joshi V."/>
            <person name="Korchina V."/>
            <person name="Kovar C."/>
            <person name="Lara F."/>
            <person name="Lee S."/>
            <person name="Liu Y."/>
            <person name="Mata R."/>
            <person name="Mathew T."/>
            <person name="Munidasa M."/>
            <person name="Muzny D."/>
            <person name="Nazareth L."/>
            <person name="Ngo R."/>
            <person name="Nguyen L."/>
            <person name="Nguyen N."/>
            <person name="Okwuonu G."/>
            <person name="Ongeri F."/>
            <person name="Palculict T."/>
            <person name="Patil S."/>
            <person name="Petrosino J."/>
            <person name="Pham C."/>
            <person name="Pham P."/>
            <person name="Pu L.-L."/>
            <person name="Qin X."/>
            <person name="Qu J."/>
            <person name="Reid J."/>
            <person name="Ross M."/>
            <person name="Ruth R."/>
            <person name="Saada N."/>
            <person name="San Lucas F."/>
            <person name="Santibanez J."/>
            <person name="Shang Y."/>
            <person name="Simmons D."/>
            <person name="Song X.-Z."/>
            <person name="Tang L.-Y."/>
            <person name="Thornton R."/>
            <person name="Warren J."/>
            <person name="Weissenberger G."/>
            <person name="Wilczek-Boney K."/>
            <person name="Worley K."/>
            <person name="Youmans B."/>
            <person name="Zhang J."/>
            <person name="Zhang L."/>
            <person name="Zhao Z."/>
            <person name="Zhou C."/>
            <person name="Zhu D."/>
            <person name="Zhu Y."/>
        </authorList>
    </citation>
    <scope>NUCLEOTIDE SEQUENCE [LARGE SCALE GENOMIC DNA]</scope>
    <source>
        <strain evidence="7 8">F0333</strain>
    </source>
</reference>
<dbReference type="Proteomes" id="UP000013015">
    <property type="component" value="Unassembled WGS sequence"/>
</dbReference>
<feature type="transmembrane region" description="Helical" evidence="5">
    <location>
        <begin position="226"/>
        <end position="246"/>
    </location>
</feature>
<dbReference type="PANTHER" id="PTHR31310">
    <property type="match status" value="1"/>
</dbReference>
<dbReference type="InterPro" id="IPR052185">
    <property type="entry name" value="IPC_Synthase-Related"/>
</dbReference>
<gene>
    <name evidence="7" type="ORF">HMPREF9004_1404</name>
</gene>
<keyword evidence="2 5" id="KW-0812">Transmembrane</keyword>
<comment type="subcellular location">
    <subcellularLocation>
        <location evidence="1">Membrane</location>
        <topology evidence="1">Multi-pass membrane protein</topology>
    </subcellularLocation>
</comment>
<feature type="transmembrane region" description="Helical" evidence="5">
    <location>
        <begin position="112"/>
        <end position="131"/>
    </location>
</feature>
<sequence>MSSTPEHVTPAMAAPRRSSLLEILLVAASALAYSVLCYIAPVTPTRAFLNAYDILRIEDALGIDIELGLNHWLHSHEWIAQLSTSFYSISFFLVTFASLTLMWRLRPERYRFARNGLFIMTIGAMITYWTYPLAPPRLLSNLGYVDAVATQSAIGSSYSQAAASLANPYGAMPSMHTGWALWAAIVLGAFVFKRGWQRLLLALHPLATIWIIIATANHYVLDAVAGVSYCLVGLALSAVLMSYLSVKSQPSTSGAPEEARLSDTLKV</sequence>
<dbReference type="Pfam" id="PF14378">
    <property type="entry name" value="PAP2_3"/>
    <property type="match status" value="1"/>
</dbReference>
<evidence type="ECO:0000313" key="7">
    <source>
        <dbReference type="EMBL" id="ENO17913.1"/>
    </source>
</evidence>
<keyword evidence="3 5" id="KW-1133">Transmembrane helix</keyword>
<dbReference type="STRING" id="888050.HMPREF9004_1404"/>
<keyword evidence="4 5" id="KW-0472">Membrane</keyword>
<proteinExistence type="predicted"/>
<dbReference type="InterPro" id="IPR026841">
    <property type="entry name" value="Aur1/Ipt1"/>
</dbReference>
<comment type="caution">
    <text evidence="7">The sequence shown here is derived from an EMBL/GenBank/DDBJ whole genome shotgun (WGS) entry which is preliminary data.</text>
</comment>
<name>N6X9U2_9ACTO</name>
<feature type="domain" description="Inositolphosphotransferase Aur1/Ipt1" evidence="6">
    <location>
        <begin position="53"/>
        <end position="235"/>
    </location>
</feature>
<protein>
    <recommendedName>
        <fullName evidence="6">Inositolphosphotransferase Aur1/Ipt1 domain-containing protein</fullName>
    </recommendedName>
</protein>
<dbReference type="PANTHER" id="PTHR31310:SF7">
    <property type="entry name" value="PA-PHOSPHATASE RELATED-FAMILY PROTEIN DDB_G0268928"/>
    <property type="match status" value="1"/>
</dbReference>
<keyword evidence="8" id="KW-1185">Reference proteome</keyword>
<dbReference type="RefSeq" id="WP_005963685.1">
    <property type="nucleotide sequence ID" value="NZ_CP040505.1"/>
</dbReference>
<dbReference type="GO" id="GO:0016020">
    <property type="term" value="C:membrane"/>
    <property type="evidence" value="ECO:0007669"/>
    <property type="project" value="UniProtKB-SubCell"/>
</dbReference>
<evidence type="ECO:0000256" key="2">
    <source>
        <dbReference type="ARBA" id="ARBA00022692"/>
    </source>
</evidence>
<feature type="transmembrane region" description="Helical" evidence="5">
    <location>
        <begin position="174"/>
        <end position="192"/>
    </location>
</feature>
<evidence type="ECO:0000256" key="3">
    <source>
        <dbReference type="ARBA" id="ARBA00022989"/>
    </source>
</evidence>
<evidence type="ECO:0000256" key="5">
    <source>
        <dbReference type="SAM" id="Phobius"/>
    </source>
</evidence>
<dbReference type="HOGENOM" id="CLU_056733_2_1_11"/>
<dbReference type="AlphaFoldDB" id="N6X9U2"/>
<dbReference type="eggNOG" id="COG0671">
    <property type="taxonomic scope" value="Bacteria"/>
</dbReference>
<accession>N6X9U2</accession>
<dbReference type="CDD" id="cd03386">
    <property type="entry name" value="PAP2_Aur1_like"/>
    <property type="match status" value="1"/>
</dbReference>
<feature type="transmembrane region" description="Helical" evidence="5">
    <location>
        <begin position="86"/>
        <end position="105"/>
    </location>
</feature>